<accession>A0A1T3NTX3</accession>
<proteinExistence type="predicted"/>
<reference evidence="6 7" key="1">
    <citation type="submission" date="2017-03" db="EMBL/GenBank/DDBJ databases">
        <title>Draft genome sequence of Streptomyces scabrisporus NF3, endophyte isolated from Amphipterygium adstringens.</title>
        <authorList>
            <person name="Vazquez M."/>
            <person name="Ceapa C.D."/>
            <person name="Rodriguez Luna D."/>
            <person name="Sanchez Esquivel S."/>
        </authorList>
    </citation>
    <scope>NUCLEOTIDE SEQUENCE [LARGE SCALE GENOMIC DNA]</scope>
    <source>
        <strain evidence="6 7">NF3</strain>
    </source>
</reference>
<feature type="DNA-binding region" description="H-T-H motif" evidence="4">
    <location>
        <begin position="53"/>
        <end position="72"/>
    </location>
</feature>
<dbReference type="InterPro" id="IPR009057">
    <property type="entry name" value="Homeodomain-like_sf"/>
</dbReference>
<evidence type="ECO:0000313" key="7">
    <source>
        <dbReference type="Proteomes" id="UP000190037"/>
    </source>
</evidence>
<dbReference type="InterPro" id="IPR041347">
    <property type="entry name" value="MftR_C"/>
</dbReference>
<dbReference type="Gene3D" id="1.10.357.10">
    <property type="entry name" value="Tetracycline Repressor, domain 2"/>
    <property type="match status" value="1"/>
</dbReference>
<feature type="domain" description="HTH tetR-type" evidence="5">
    <location>
        <begin position="30"/>
        <end position="90"/>
    </location>
</feature>
<evidence type="ECO:0000256" key="1">
    <source>
        <dbReference type="ARBA" id="ARBA00023015"/>
    </source>
</evidence>
<dbReference type="PANTHER" id="PTHR30055:SF238">
    <property type="entry name" value="MYCOFACTOCIN BIOSYNTHESIS TRANSCRIPTIONAL REGULATOR MFTR-RELATED"/>
    <property type="match status" value="1"/>
</dbReference>
<protein>
    <recommendedName>
        <fullName evidence="5">HTH tetR-type domain-containing protein</fullName>
    </recommendedName>
</protein>
<dbReference type="Pfam" id="PF00440">
    <property type="entry name" value="TetR_N"/>
    <property type="match status" value="1"/>
</dbReference>
<organism evidence="6 7">
    <name type="scientific">Embleya scabrispora</name>
    <dbReference type="NCBI Taxonomy" id="159449"/>
    <lineage>
        <taxon>Bacteria</taxon>
        <taxon>Bacillati</taxon>
        <taxon>Actinomycetota</taxon>
        <taxon>Actinomycetes</taxon>
        <taxon>Kitasatosporales</taxon>
        <taxon>Streptomycetaceae</taxon>
        <taxon>Embleya</taxon>
    </lineage>
</organism>
<dbReference type="PANTHER" id="PTHR30055">
    <property type="entry name" value="HTH-TYPE TRANSCRIPTIONAL REGULATOR RUTR"/>
    <property type="match status" value="1"/>
</dbReference>
<evidence type="ECO:0000256" key="3">
    <source>
        <dbReference type="ARBA" id="ARBA00023163"/>
    </source>
</evidence>
<evidence type="ECO:0000259" key="5">
    <source>
        <dbReference type="PROSITE" id="PS50977"/>
    </source>
</evidence>
<dbReference type="EMBL" id="MWQN01000001">
    <property type="protein sequence ID" value="OPC80140.1"/>
    <property type="molecule type" value="Genomic_DNA"/>
</dbReference>
<dbReference type="PROSITE" id="PS01081">
    <property type="entry name" value="HTH_TETR_1"/>
    <property type="match status" value="1"/>
</dbReference>
<keyword evidence="1" id="KW-0805">Transcription regulation</keyword>
<dbReference type="InterPro" id="IPR023772">
    <property type="entry name" value="DNA-bd_HTH_TetR-type_CS"/>
</dbReference>
<keyword evidence="7" id="KW-1185">Reference proteome</keyword>
<evidence type="ECO:0000313" key="6">
    <source>
        <dbReference type="EMBL" id="OPC80140.1"/>
    </source>
</evidence>
<name>A0A1T3NTX3_9ACTN</name>
<dbReference type="GO" id="GO:0003700">
    <property type="term" value="F:DNA-binding transcription factor activity"/>
    <property type="evidence" value="ECO:0007669"/>
    <property type="project" value="TreeGrafter"/>
</dbReference>
<keyword evidence="2 4" id="KW-0238">DNA-binding</keyword>
<evidence type="ECO:0000256" key="2">
    <source>
        <dbReference type="ARBA" id="ARBA00023125"/>
    </source>
</evidence>
<dbReference type="PRINTS" id="PR00455">
    <property type="entry name" value="HTHTETR"/>
</dbReference>
<dbReference type="InterPro" id="IPR001647">
    <property type="entry name" value="HTH_TetR"/>
</dbReference>
<sequence length="232" mass="26097">MPYCAGPRRGRRNVRDTAGAATGLRERKKERTREALVDAAQELFLRKGYDATTIDEIVAAVEVSRRTFFRYFAGKEEVALARAMEFEQLFLSALATRPADEAPLTALRRAGTEVLSEFGDEPADGAGHEFLRMRRLIEGTPVLLAASLRNAIELERRMAAEIARREGLTPELDRRPALLVTLYHSVMRVAMDEWTEDEVMDTAGLSRIVEAAWDDMATLLADRWTAGELRRD</sequence>
<dbReference type="Gene3D" id="1.10.10.60">
    <property type="entry name" value="Homeodomain-like"/>
    <property type="match status" value="1"/>
</dbReference>
<gene>
    <name evidence="6" type="ORF">B4N89_03510</name>
</gene>
<evidence type="ECO:0000256" key="4">
    <source>
        <dbReference type="PROSITE-ProRule" id="PRU00335"/>
    </source>
</evidence>
<dbReference type="SUPFAM" id="SSF46689">
    <property type="entry name" value="Homeodomain-like"/>
    <property type="match status" value="1"/>
</dbReference>
<dbReference type="Proteomes" id="UP000190037">
    <property type="component" value="Unassembled WGS sequence"/>
</dbReference>
<dbReference type="Pfam" id="PF17754">
    <property type="entry name" value="TetR_C_14"/>
    <property type="match status" value="1"/>
</dbReference>
<keyword evidence="3" id="KW-0804">Transcription</keyword>
<dbReference type="InterPro" id="IPR050109">
    <property type="entry name" value="HTH-type_TetR-like_transc_reg"/>
</dbReference>
<dbReference type="PROSITE" id="PS50977">
    <property type="entry name" value="HTH_TETR_2"/>
    <property type="match status" value="1"/>
</dbReference>
<dbReference type="STRING" id="159449.B4N89_03510"/>
<comment type="caution">
    <text evidence="6">The sequence shown here is derived from an EMBL/GenBank/DDBJ whole genome shotgun (WGS) entry which is preliminary data.</text>
</comment>
<dbReference type="GO" id="GO:0000976">
    <property type="term" value="F:transcription cis-regulatory region binding"/>
    <property type="evidence" value="ECO:0007669"/>
    <property type="project" value="TreeGrafter"/>
</dbReference>
<dbReference type="AlphaFoldDB" id="A0A1T3NTX3"/>